<dbReference type="HAMAP" id="MF_01309_B">
    <property type="entry name" value="Ribosomal_uS3_B"/>
    <property type="match status" value="1"/>
</dbReference>
<dbReference type="NCBIfam" id="TIGR01009">
    <property type="entry name" value="rpsC_bact"/>
    <property type="match status" value="1"/>
</dbReference>
<dbReference type="EMBL" id="OQ849777">
    <property type="protein sequence ID" value="WLG71278.1"/>
    <property type="molecule type" value="Genomic_DNA"/>
</dbReference>
<keyword evidence="3 5" id="KW-0687">Ribonucleoprotein</keyword>
<dbReference type="InterPro" id="IPR005704">
    <property type="entry name" value="Ribosomal_uS3_bac-typ"/>
</dbReference>
<dbReference type="CDD" id="cd02412">
    <property type="entry name" value="KH-II_30S_S3"/>
    <property type="match status" value="1"/>
</dbReference>
<dbReference type="SUPFAM" id="SSF54814">
    <property type="entry name" value="Prokaryotic type KH domain (KH-domain type II)"/>
    <property type="match status" value="1"/>
</dbReference>
<dbReference type="InterPro" id="IPR018280">
    <property type="entry name" value="Ribosomal_uS3_CS"/>
</dbReference>
<dbReference type="InterPro" id="IPR001351">
    <property type="entry name" value="Ribosomal_uS3_C"/>
</dbReference>
<feature type="domain" description="Small ribosomal subunit protein uS3 C-terminal" evidence="9">
    <location>
        <begin position="705"/>
        <end position="788"/>
    </location>
</feature>
<dbReference type="AlphaFoldDB" id="A0AA49LPD0"/>
<reference evidence="10" key="1">
    <citation type="journal article" date="2023" name="Plant Ecol Evol">
        <title>Johansenicoccus eremophilus, gen. et sp. nov., a novel evolutionary lineage in Chlorophyceae with unusual genomic features.</title>
        <authorList>
            <person name="Fucikova K."/>
            <person name="Taylor M."/>
            <person name="Lewis L.A."/>
            <person name="Niece B.K."/>
            <person name="Isaac A.S."/>
            <person name="Pietrasiak N."/>
        </authorList>
    </citation>
    <scope>NUCLEOTIDE SEQUENCE</scope>
    <source>
        <strain evidence="10">WJT24VFNP31</strain>
    </source>
</reference>
<dbReference type="Gene3D" id="3.30.1140.32">
    <property type="entry name" value="Ribosomal protein S3, C-terminal domain"/>
    <property type="match status" value="1"/>
</dbReference>
<dbReference type="InterPro" id="IPR057258">
    <property type="entry name" value="Ribosomal_uS3"/>
</dbReference>
<dbReference type="GO" id="GO:0009507">
    <property type="term" value="C:chloroplast"/>
    <property type="evidence" value="ECO:0007669"/>
    <property type="project" value="UniProtKB-SubCell"/>
</dbReference>
<dbReference type="InterPro" id="IPR036419">
    <property type="entry name" value="Ribosomal_S3_C_sf"/>
</dbReference>
<dbReference type="PANTHER" id="PTHR11760">
    <property type="entry name" value="30S/40S RIBOSOMAL PROTEIN S3"/>
    <property type="match status" value="1"/>
</dbReference>
<dbReference type="InterPro" id="IPR009019">
    <property type="entry name" value="KH_sf_prok-type"/>
</dbReference>
<comment type="similarity">
    <text evidence="1 5 6">Belongs to the universal ribosomal protein uS3 family.</text>
</comment>
<accession>A0AA49LPD0</accession>
<keyword evidence="7 10" id="KW-0934">Plastid</keyword>
<proteinExistence type="inferred from homology"/>
<dbReference type="SUPFAM" id="SSF54821">
    <property type="entry name" value="Ribosomal protein S3 C-terminal domain"/>
    <property type="match status" value="1"/>
</dbReference>
<organism evidence="10">
    <name type="scientific">Johansenicoccus eremophilus</name>
    <dbReference type="NCBI Taxonomy" id="3068301"/>
    <lineage>
        <taxon>Eukaryota</taxon>
        <taxon>Viridiplantae</taxon>
        <taxon>Chlorophyta</taxon>
        <taxon>core chlorophytes</taxon>
        <taxon>Chlorophyceae</taxon>
        <taxon>CS clade</taxon>
        <taxon>Sphaeropleales</taxon>
        <taxon>Sphaeropleales incertae sedis</taxon>
        <taxon>Johansenicoccus</taxon>
    </lineage>
</organism>
<evidence type="ECO:0000313" key="10">
    <source>
        <dbReference type="EMBL" id="WLG71278.1"/>
    </source>
</evidence>
<dbReference type="InterPro" id="IPR015946">
    <property type="entry name" value="KH_dom-like_a/b"/>
</dbReference>
<dbReference type="Pfam" id="PF00189">
    <property type="entry name" value="Ribosomal_S3_C"/>
    <property type="match status" value="1"/>
</dbReference>
<evidence type="ECO:0000256" key="1">
    <source>
        <dbReference type="ARBA" id="ARBA00010761"/>
    </source>
</evidence>
<evidence type="ECO:0000259" key="9">
    <source>
        <dbReference type="Pfam" id="PF00189"/>
    </source>
</evidence>
<dbReference type="GO" id="GO:0006412">
    <property type="term" value="P:translation"/>
    <property type="evidence" value="ECO:0007669"/>
    <property type="project" value="UniProtKB-UniRule"/>
</dbReference>
<dbReference type="GO" id="GO:0003735">
    <property type="term" value="F:structural constituent of ribosome"/>
    <property type="evidence" value="ECO:0007669"/>
    <property type="project" value="InterPro"/>
</dbReference>
<geneLocation type="chloroplast" evidence="10"/>
<comment type="subunit">
    <text evidence="5 7">Part of the 30S ribosomal subunit.</text>
</comment>
<evidence type="ECO:0000256" key="5">
    <source>
        <dbReference type="HAMAP-Rule" id="MF_01309"/>
    </source>
</evidence>
<name>A0AA49LPD0_9CHLO</name>
<protein>
    <recommendedName>
        <fullName evidence="4 5">Small ribosomal subunit protein uS3c</fullName>
    </recommendedName>
</protein>
<evidence type="ECO:0000256" key="8">
    <source>
        <dbReference type="SAM" id="MobiDB-lite"/>
    </source>
</evidence>
<evidence type="ECO:0000256" key="7">
    <source>
        <dbReference type="RuleBase" id="RU003626"/>
    </source>
</evidence>
<dbReference type="PROSITE" id="PS00548">
    <property type="entry name" value="RIBOSOMAL_S3"/>
    <property type="match status" value="1"/>
</dbReference>
<dbReference type="GO" id="GO:0022627">
    <property type="term" value="C:cytosolic small ribosomal subunit"/>
    <property type="evidence" value="ECO:0007669"/>
    <property type="project" value="TreeGrafter"/>
</dbReference>
<feature type="region of interest" description="Disordered" evidence="8">
    <location>
        <begin position="162"/>
        <end position="205"/>
    </location>
</feature>
<keyword evidence="2 5" id="KW-0689">Ribosomal protein</keyword>
<sequence>MGQKVHPLGFRVGITKKYSSSWFARFSQNEYSQALLEDNMIRRTLTKLLPDLVSQVSKNRDNKFDREDAPKLSHIKIERGLIPYEIGIQIHAGNCEAFKAAMSNVSFLRTNNEKKSNTISDLRQKAGESNAIAKYTGSNKYVDLKTQKHLLRLKTKLSEGSLSPGPLVGQNITTGSTPSKKDQTSLKNSRLSESEGQRKVSSRIEQRRLKKRKIIRQRFQKSLSRRMLIVKKGDLLSRHFLTVGASTPSDAMASAVTDVKTKKYPYSLVQRRFTLNRSKTGFINKSSFSNTSGIGQRGEAKSLNTKSQGYLAKSSGDSKLTPSKLNADKTLAGGKAPAKVQLWSKNKLAETYLSAGEKAFKKKLRAELVLLNTKPEWNFSLRSPDSAKNDGESLDKNLKTFAGAPLGYRRALGSKVLNALSLKSLSKRTESIKILGSKAIKMTDALKKEYYSTGSLSNASVFEYYGLISLLKRLKASYLDSKRQRKDARLKEGAKRRRDLFSLSLLRQQKAKDKNGKGAYSKSNDNALYTNSINKNLDTAGAFAPAKVNIYKFKAENIDAEFRKVRFVEYLQSAVQRYRTNNLFLYLSTIAESRKKILELNSFVRQNSGFLIGINLASLSSPAERLGETADLKEQIRSKVYGLVKNQNKKLESEKALREVFMSEYMKSRRMHLDNTKLIPKISIKFYSVNEQQLKTSASLVADTIVDDLEKRKAFRGVIKKAKEDLMSLKGVKGVKIKVGGRLNGAEIARSEWVRAGRVPLQTLRANIDYAYKTASTIYGIIGVKVWIYKGSVQVNKNKHTTNKRLLLSNQ</sequence>
<evidence type="ECO:0000256" key="4">
    <source>
        <dbReference type="ARBA" id="ARBA00035154"/>
    </source>
</evidence>
<comment type="subcellular location">
    <subcellularLocation>
        <location evidence="5 7">Plastid</location>
        <location evidence="5 7">Chloroplast</location>
    </subcellularLocation>
</comment>
<feature type="compositionally biased region" description="Basic and acidic residues" evidence="8">
    <location>
        <begin position="179"/>
        <end position="205"/>
    </location>
</feature>
<evidence type="ECO:0000256" key="3">
    <source>
        <dbReference type="ARBA" id="ARBA00023274"/>
    </source>
</evidence>
<feature type="region of interest" description="Disordered" evidence="8">
    <location>
        <begin position="305"/>
        <end position="328"/>
    </location>
</feature>
<dbReference type="PANTHER" id="PTHR11760:SF19">
    <property type="entry name" value="SMALL RIBOSOMAL SUBUNIT PROTEIN US3C"/>
    <property type="match status" value="1"/>
</dbReference>
<dbReference type="GO" id="GO:0003723">
    <property type="term" value="F:RNA binding"/>
    <property type="evidence" value="ECO:0007669"/>
    <property type="project" value="InterPro"/>
</dbReference>
<dbReference type="Gene3D" id="3.30.300.20">
    <property type="match status" value="1"/>
</dbReference>
<gene>
    <name evidence="5 10" type="primary">rps3</name>
</gene>
<feature type="compositionally biased region" description="Polar residues" evidence="8">
    <location>
        <begin position="315"/>
        <end position="324"/>
    </location>
</feature>
<evidence type="ECO:0000256" key="2">
    <source>
        <dbReference type="ARBA" id="ARBA00022980"/>
    </source>
</evidence>
<keyword evidence="7 10" id="KW-0150">Chloroplast</keyword>
<evidence type="ECO:0000256" key="6">
    <source>
        <dbReference type="RuleBase" id="RU003624"/>
    </source>
</evidence>